<reference evidence="2 3" key="1">
    <citation type="submission" date="2017-10" db="EMBL/GenBank/DDBJ databases">
        <title>Development of genomic resources for the powdery mildew, Erysiphe pulchra.</title>
        <authorList>
            <person name="Wadl P.A."/>
            <person name="Mack B.M."/>
            <person name="Moore G."/>
            <person name="Beltz S.B."/>
        </authorList>
    </citation>
    <scope>NUCLEOTIDE SEQUENCE [LARGE SCALE GENOMIC DNA]</scope>
    <source>
        <strain evidence="2">Cflorida</strain>
    </source>
</reference>
<feature type="compositionally biased region" description="Low complexity" evidence="1">
    <location>
        <begin position="147"/>
        <end position="160"/>
    </location>
</feature>
<evidence type="ECO:0000313" key="2">
    <source>
        <dbReference type="EMBL" id="POS83123.1"/>
    </source>
</evidence>
<dbReference type="AlphaFoldDB" id="A0A2S4PM82"/>
<dbReference type="OrthoDB" id="419770at2759"/>
<feature type="region of interest" description="Disordered" evidence="1">
    <location>
        <begin position="482"/>
        <end position="503"/>
    </location>
</feature>
<dbReference type="STRING" id="225359.A0A2S4PM82"/>
<name>A0A2S4PM82_9PEZI</name>
<feature type="region of interest" description="Disordered" evidence="1">
    <location>
        <begin position="147"/>
        <end position="174"/>
    </location>
</feature>
<sequence>MSEHLNGSNTLPRDFRFRYQDSHTTPEPISSTEIYPPSTPKQRLKVRRRVTSNLQAPTKQFLASVEAADFPLPTVEYPKLDGNFDKLDEINEYETQSFMSRRRVSTPQTPAYLPSLKKVGLRPDWYKNYIQRESFIRPCSSHSMNSDLSSESSFSNGQSSRVSEDGSCTSPDSECSDPFHYSSLKFNEDECIQQRENEEHTASKLNSNIRKKAHNSAPWSKAQITHLWATYLLYLQDPTVTPFRIGASRVPPEGVCHRVSREARRSWKGPKTIFCRTSLVQPNSESETEGKNLIEKNPKTYVQWPHSSSATRNKLRSICRHRDPSTLYRFHHYLQSRSPTPFSKSIPCRVSQNLESDSHESCLNIQDISISLSMSTSESMRPDGVLASLAQDHMTEKNQSSNLFMPQPHSEARTNLHGPGYRLGSPFSRTYGPSSSRINEQILGSPLKFGKERSLNGIQRRRAQLLLREEYIPRSPTVQFNKNKDQRFDSQNDSSYSRTRGFSLREETRTTQALHSALDLLPPPPFNRTWPQRLRSHKSVNFHSPRLRSPFLESNTSETSPCLKTVKSNSTRNKSLTVPRHQLHRFIESYDFGEELKNL</sequence>
<evidence type="ECO:0000313" key="3">
    <source>
        <dbReference type="Proteomes" id="UP000237438"/>
    </source>
</evidence>
<dbReference type="Proteomes" id="UP000237438">
    <property type="component" value="Unassembled WGS sequence"/>
</dbReference>
<feature type="region of interest" description="Disordered" evidence="1">
    <location>
        <begin position="21"/>
        <end position="43"/>
    </location>
</feature>
<organism evidence="2 3">
    <name type="scientific">Erysiphe pulchra</name>
    <dbReference type="NCBI Taxonomy" id="225359"/>
    <lineage>
        <taxon>Eukaryota</taxon>
        <taxon>Fungi</taxon>
        <taxon>Dikarya</taxon>
        <taxon>Ascomycota</taxon>
        <taxon>Pezizomycotina</taxon>
        <taxon>Leotiomycetes</taxon>
        <taxon>Erysiphales</taxon>
        <taxon>Erysiphaceae</taxon>
        <taxon>Erysiphe</taxon>
    </lineage>
</organism>
<dbReference type="EMBL" id="PEDP01001875">
    <property type="protein sequence ID" value="POS83123.1"/>
    <property type="molecule type" value="Genomic_DNA"/>
</dbReference>
<comment type="caution">
    <text evidence="2">The sequence shown here is derived from an EMBL/GenBank/DDBJ whole genome shotgun (WGS) entry which is preliminary data.</text>
</comment>
<protein>
    <submittedName>
        <fullName evidence="2">Uncharacterized protein</fullName>
    </submittedName>
</protein>
<accession>A0A2S4PM82</accession>
<feature type="compositionally biased region" description="Polar residues" evidence="1">
    <location>
        <begin position="22"/>
        <end position="33"/>
    </location>
</feature>
<keyword evidence="3" id="KW-1185">Reference proteome</keyword>
<proteinExistence type="predicted"/>
<feature type="compositionally biased region" description="Polar residues" evidence="1">
    <location>
        <begin position="491"/>
        <end position="500"/>
    </location>
</feature>
<gene>
    <name evidence="2" type="ORF">EPUL_006530</name>
</gene>
<evidence type="ECO:0000256" key="1">
    <source>
        <dbReference type="SAM" id="MobiDB-lite"/>
    </source>
</evidence>